<sequence>MNRTTPFAALVAVALLASASLSAPSTVLVERARPSPWSGLVPDNSFVDKYCKQPQSLQSTERTACFQIDNGHVEDIIASNHIFGWKTTDETTFVISTDLPQAQGGPWGFSVYAQDIDIYISEKPACLDVSISTYDFSYGDERDIVKDIQSYEACPGSGFITVFP</sequence>
<evidence type="ECO:0000313" key="3">
    <source>
        <dbReference type="Proteomes" id="UP000324022"/>
    </source>
</evidence>
<accession>A0A5C3EDV1</accession>
<dbReference type="AlphaFoldDB" id="A0A5C3EDV1"/>
<feature type="signal peptide" evidence="1">
    <location>
        <begin position="1"/>
        <end position="22"/>
    </location>
</feature>
<proteinExistence type="predicted"/>
<name>A0A5C3EDV1_9BASI</name>
<dbReference type="EMBL" id="OOIN01000020">
    <property type="protein sequence ID" value="SPO27847.1"/>
    <property type="molecule type" value="Genomic_DNA"/>
</dbReference>
<dbReference type="Proteomes" id="UP000324022">
    <property type="component" value="Unassembled WGS sequence"/>
</dbReference>
<evidence type="ECO:0008006" key="4">
    <source>
        <dbReference type="Google" id="ProtNLM"/>
    </source>
</evidence>
<evidence type="ECO:0000256" key="1">
    <source>
        <dbReference type="SAM" id="SignalP"/>
    </source>
</evidence>
<reference evidence="2 3" key="1">
    <citation type="submission" date="2018-03" db="EMBL/GenBank/DDBJ databases">
        <authorList>
            <person name="Guldener U."/>
        </authorList>
    </citation>
    <scope>NUCLEOTIDE SEQUENCE [LARGE SCALE GENOMIC DNA]</scope>
    <source>
        <strain evidence="2 3">NBRC100155</strain>
    </source>
</reference>
<feature type="chain" id="PRO_5022733592" description="Mig1 protein" evidence="1">
    <location>
        <begin position="23"/>
        <end position="164"/>
    </location>
</feature>
<keyword evidence="3" id="KW-1185">Reference proteome</keyword>
<gene>
    <name evidence="2" type="ORF">UTRI_04990</name>
</gene>
<evidence type="ECO:0000313" key="2">
    <source>
        <dbReference type="EMBL" id="SPO27847.1"/>
    </source>
</evidence>
<organism evidence="2 3">
    <name type="scientific">Ustilago trichophora</name>
    <dbReference type="NCBI Taxonomy" id="86804"/>
    <lineage>
        <taxon>Eukaryota</taxon>
        <taxon>Fungi</taxon>
        <taxon>Dikarya</taxon>
        <taxon>Basidiomycota</taxon>
        <taxon>Ustilaginomycotina</taxon>
        <taxon>Ustilaginomycetes</taxon>
        <taxon>Ustilaginales</taxon>
        <taxon>Ustilaginaceae</taxon>
        <taxon>Ustilago</taxon>
    </lineage>
</organism>
<keyword evidence="1" id="KW-0732">Signal</keyword>
<protein>
    <recommendedName>
        <fullName evidence="4">Mig1 protein</fullName>
    </recommendedName>
</protein>